<dbReference type="EMBL" id="BAEH01000106">
    <property type="protein sequence ID" value="GAB20210.1"/>
    <property type="molecule type" value="Genomic_DNA"/>
</dbReference>
<organism evidence="1 2">
    <name type="scientific">Gordonia effusa NBRC 100432</name>
    <dbReference type="NCBI Taxonomy" id="1077974"/>
    <lineage>
        <taxon>Bacteria</taxon>
        <taxon>Bacillati</taxon>
        <taxon>Actinomycetota</taxon>
        <taxon>Actinomycetes</taxon>
        <taxon>Mycobacteriales</taxon>
        <taxon>Gordoniaceae</taxon>
        <taxon>Gordonia</taxon>
    </lineage>
</organism>
<comment type="caution">
    <text evidence="1">The sequence shown here is derived from an EMBL/GenBank/DDBJ whole genome shotgun (WGS) entry which is preliminary data.</text>
</comment>
<dbReference type="STRING" id="1077974.GOEFS_106_01080"/>
<protein>
    <submittedName>
        <fullName evidence="1">Uncharacterized protein</fullName>
    </submittedName>
</protein>
<name>H0R559_9ACTN</name>
<dbReference type="Proteomes" id="UP000035034">
    <property type="component" value="Unassembled WGS sequence"/>
</dbReference>
<gene>
    <name evidence="1" type="ORF">GOEFS_106_01080</name>
</gene>
<accession>H0R559</accession>
<dbReference type="AlphaFoldDB" id="H0R559"/>
<dbReference type="eggNOG" id="ENOG50349W3">
    <property type="taxonomic scope" value="Bacteria"/>
</dbReference>
<proteinExistence type="predicted"/>
<reference evidence="1 2" key="1">
    <citation type="submission" date="2011-12" db="EMBL/GenBank/DDBJ databases">
        <title>Whole genome shotgun sequence of Gordonia effusa NBRC 100432.</title>
        <authorList>
            <person name="Yoshida I."/>
            <person name="Takarada H."/>
            <person name="Hosoyama A."/>
            <person name="Tsuchikane K."/>
            <person name="Katsumata H."/>
            <person name="Yamazaki S."/>
            <person name="Fujita N."/>
        </authorList>
    </citation>
    <scope>NUCLEOTIDE SEQUENCE [LARGE SCALE GENOMIC DNA]</scope>
    <source>
        <strain evidence="1 2">NBRC 100432</strain>
    </source>
</reference>
<sequence>MRFIRMARTANSRHDSYRNLSLAFESLLHELHPHVRKGPNRQSEGVWFRTALALADKCVPVGQFAPDGEPDPIEWISEHFYGEFRSALMHAKEDAESRAESGTSRRSFR</sequence>
<evidence type="ECO:0000313" key="2">
    <source>
        <dbReference type="Proteomes" id="UP000035034"/>
    </source>
</evidence>
<keyword evidence="2" id="KW-1185">Reference proteome</keyword>
<evidence type="ECO:0000313" key="1">
    <source>
        <dbReference type="EMBL" id="GAB20210.1"/>
    </source>
</evidence>